<sequence>MAVVINTNVAALVAQRNLAVANSKLTMSVQRLSSGYRINSAADDASGLARADQLRSQSRMIQVAMRNINDGVSAMEISDKAAEQITSILTRMGELSASASQGTLDSTTRGYYSDEFDKLASEIDRIANTTEFGGNQLIDGSLSAITMFIGFKNTTNNQLSISLARLDTNATSGLKVATGQLSSVTGALSGIDVISAALKSVNDARSVFGAATNRLSSALSNIEVSFTNFQAAESRIRDADFAYETAVFTRNQILVQAGTSILAQANLLPQSALQLLG</sequence>
<keyword evidence="4" id="KW-0969">Cilium</keyword>
<dbReference type="AlphaFoldDB" id="A0A3B0R929"/>
<dbReference type="GO" id="GO:0005198">
    <property type="term" value="F:structural molecule activity"/>
    <property type="evidence" value="ECO:0007669"/>
    <property type="project" value="InterPro"/>
</dbReference>
<evidence type="ECO:0000259" key="3">
    <source>
        <dbReference type="Pfam" id="PF00700"/>
    </source>
</evidence>
<protein>
    <submittedName>
        <fullName evidence="4">Flagellin protein FlaA</fullName>
    </submittedName>
</protein>
<accession>A0A3B0R929</accession>
<dbReference type="Gene3D" id="6.10.10.10">
    <property type="entry name" value="Flagellar export chaperone, C-terminal domain"/>
    <property type="match status" value="1"/>
</dbReference>
<evidence type="ECO:0000313" key="4">
    <source>
        <dbReference type="EMBL" id="VAV85546.1"/>
    </source>
</evidence>
<keyword evidence="4" id="KW-0282">Flagellum</keyword>
<dbReference type="Pfam" id="PF00669">
    <property type="entry name" value="Flagellin_N"/>
    <property type="match status" value="1"/>
</dbReference>
<dbReference type="Gene3D" id="6.10.280.190">
    <property type="match status" value="1"/>
</dbReference>
<dbReference type="SUPFAM" id="SSF64518">
    <property type="entry name" value="Phase 1 flagellin"/>
    <property type="match status" value="1"/>
</dbReference>
<keyword evidence="1" id="KW-0975">Bacterial flagellum</keyword>
<organism evidence="4">
    <name type="scientific">hydrothermal vent metagenome</name>
    <dbReference type="NCBI Taxonomy" id="652676"/>
    <lineage>
        <taxon>unclassified sequences</taxon>
        <taxon>metagenomes</taxon>
        <taxon>ecological metagenomes</taxon>
    </lineage>
</organism>
<name>A0A3B0R929_9ZZZZ</name>
<feature type="domain" description="Flagellin N-terminal" evidence="2">
    <location>
        <begin position="5"/>
        <end position="141"/>
    </location>
</feature>
<dbReference type="PANTHER" id="PTHR42792">
    <property type="entry name" value="FLAGELLIN"/>
    <property type="match status" value="1"/>
</dbReference>
<gene>
    <name evidence="4" type="ORF">MNBD_DELTA01-340</name>
</gene>
<dbReference type="InterPro" id="IPR001492">
    <property type="entry name" value="Flagellin"/>
</dbReference>
<dbReference type="Gene3D" id="1.20.1330.10">
    <property type="entry name" value="f41 fragment of flagellin, N-terminal domain"/>
    <property type="match status" value="1"/>
</dbReference>
<dbReference type="EMBL" id="UOEA01000090">
    <property type="protein sequence ID" value="VAV85546.1"/>
    <property type="molecule type" value="Genomic_DNA"/>
</dbReference>
<proteinExistence type="predicted"/>
<feature type="domain" description="Flagellin C-terminal" evidence="3">
    <location>
        <begin position="191"/>
        <end position="276"/>
    </location>
</feature>
<dbReference type="InterPro" id="IPR001029">
    <property type="entry name" value="Flagellin_N"/>
</dbReference>
<dbReference type="InterPro" id="IPR042187">
    <property type="entry name" value="Flagellin_C_sub2"/>
</dbReference>
<dbReference type="Pfam" id="PF00700">
    <property type="entry name" value="Flagellin_C"/>
    <property type="match status" value="1"/>
</dbReference>
<dbReference type="GO" id="GO:0009288">
    <property type="term" value="C:bacterial-type flagellum"/>
    <property type="evidence" value="ECO:0007669"/>
    <property type="project" value="InterPro"/>
</dbReference>
<evidence type="ECO:0000256" key="1">
    <source>
        <dbReference type="ARBA" id="ARBA00023143"/>
    </source>
</evidence>
<dbReference type="InterPro" id="IPR046358">
    <property type="entry name" value="Flagellin_C"/>
</dbReference>
<evidence type="ECO:0000259" key="2">
    <source>
        <dbReference type="Pfam" id="PF00669"/>
    </source>
</evidence>
<keyword evidence="4" id="KW-0966">Cell projection</keyword>
<reference evidence="4" key="1">
    <citation type="submission" date="2018-06" db="EMBL/GenBank/DDBJ databases">
        <authorList>
            <person name="Zhirakovskaya E."/>
        </authorList>
    </citation>
    <scope>NUCLEOTIDE SEQUENCE</scope>
</reference>
<dbReference type="PANTHER" id="PTHR42792:SF2">
    <property type="entry name" value="FLAGELLIN"/>
    <property type="match status" value="1"/>
</dbReference>
<dbReference type="PRINTS" id="PR00207">
    <property type="entry name" value="FLAGELLIN"/>
</dbReference>